<organism evidence="3 4">
    <name type="scientific">Sporidiobolus salmonicolor</name>
    <name type="common">Yeast-like fungus</name>
    <name type="synonym">Sporobolomyces salmonicolor</name>
    <dbReference type="NCBI Taxonomy" id="5005"/>
    <lineage>
        <taxon>Eukaryota</taxon>
        <taxon>Fungi</taxon>
        <taxon>Dikarya</taxon>
        <taxon>Basidiomycota</taxon>
        <taxon>Pucciniomycotina</taxon>
        <taxon>Microbotryomycetes</taxon>
        <taxon>Sporidiobolales</taxon>
        <taxon>Sporidiobolaceae</taxon>
        <taxon>Sporobolomyces</taxon>
    </lineage>
</organism>
<evidence type="ECO:0000313" key="4">
    <source>
        <dbReference type="Proteomes" id="UP000243876"/>
    </source>
</evidence>
<name>A0A0D6EGL4_SPOSA</name>
<gene>
    <name evidence="3" type="primary">SPOSA6832_00425</name>
</gene>
<dbReference type="InterPro" id="IPR036928">
    <property type="entry name" value="AS_sf"/>
</dbReference>
<reference evidence="4" key="1">
    <citation type="submission" date="2015-02" db="EMBL/GenBank/DDBJ databases">
        <authorList>
            <person name="Gon?alves P."/>
        </authorList>
    </citation>
    <scope>NUCLEOTIDE SEQUENCE [LARGE SCALE GENOMIC DNA]</scope>
</reference>
<keyword evidence="4" id="KW-1185">Reference proteome</keyword>
<feature type="domain" description="Amidase" evidence="2">
    <location>
        <begin position="28"/>
        <end position="430"/>
    </location>
</feature>
<sequence length="450" mass="48915">MSIPELYRLSASEALELIKANQITVEDYVKSLIKRIEERDAVVKAWAYFDPERALQQARALDALPHGQRGPLHGLPVGVKDIILTRDMPTCYNSPAFASTVPIAMDAAPVMTLRAAGALLLGKTTTTEFATCQHGPLTTNPHDSTRTPGGSSSGSGAAVGDFQVPVSLGSQTGGSTIRPGSFNGIFALKPTWNSISREGLKICTLAFHSLTCDTLGLYARSIADLKLLAEVFRLEDDVSPPAEPLPLKGAKFGFYKTHVWPCATQGTQDAWEKAKELLKEEGAEVEELDLPEFDEVRHLYPYILAGEGRTAFLGDYLTHPDKLDPLILSHVKNTTHVTRAQQLEAYDKIAALRPKMDAIAARYDALITPSVPGEAPVLEEPLRFTGDPSFNLMWTVLQLPVLNVPGFKGPSGCPVGLSLVTPRYHEQKLLRVGEAVGRVWGERGGWKSAL</sequence>
<feature type="region of interest" description="Disordered" evidence="1">
    <location>
        <begin position="132"/>
        <end position="156"/>
    </location>
</feature>
<dbReference type="Proteomes" id="UP000243876">
    <property type="component" value="Unassembled WGS sequence"/>
</dbReference>
<dbReference type="GO" id="GO:0003824">
    <property type="term" value="F:catalytic activity"/>
    <property type="evidence" value="ECO:0007669"/>
    <property type="project" value="InterPro"/>
</dbReference>
<dbReference type="AlphaFoldDB" id="A0A0D6EGL4"/>
<dbReference type="InterPro" id="IPR023631">
    <property type="entry name" value="Amidase_dom"/>
</dbReference>
<proteinExistence type="predicted"/>
<dbReference type="Pfam" id="PF01425">
    <property type="entry name" value="Amidase"/>
    <property type="match status" value="1"/>
</dbReference>
<dbReference type="PANTHER" id="PTHR11895">
    <property type="entry name" value="TRANSAMIDASE"/>
    <property type="match status" value="1"/>
</dbReference>
<protein>
    <submittedName>
        <fullName evidence="3">SPOSA6832_00425-mRNA-1:cds</fullName>
    </submittedName>
</protein>
<feature type="compositionally biased region" description="Polar residues" evidence="1">
    <location>
        <begin position="136"/>
        <end position="148"/>
    </location>
</feature>
<evidence type="ECO:0000313" key="3">
    <source>
        <dbReference type="EMBL" id="CEQ38928.1"/>
    </source>
</evidence>
<evidence type="ECO:0000256" key="1">
    <source>
        <dbReference type="SAM" id="MobiDB-lite"/>
    </source>
</evidence>
<dbReference type="InterPro" id="IPR000120">
    <property type="entry name" value="Amidase"/>
</dbReference>
<dbReference type="Gene3D" id="3.90.1300.10">
    <property type="entry name" value="Amidase signature (AS) domain"/>
    <property type="match status" value="1"/>
</dbReference>
<accession>A0A0D6EGL4</accession>
<dbReference type="OrthoDB" id="5423360at2759"/>
<dbReference type="PANTHER" id="PTHR11895:SF7">
    <property type="entry name" value="GLUTAMYL-TRNA(GLN) AMIDOTRANSFERASE SUBUNIT A, MITOCHONDRIAL"/>
    <property type="match status" value="1"/>
</dbReference>
<dbReference type="EMBL" id="CENE01000001">
    <property type="protein sequence ID" value="CEQ38928.1"/>
    <property type="molecule type" value="Genomic_DNA"/>
</dbReference>
<dbReference type="SUPFAM" id="SSF75304">
    <property type="entry name" value="Amidase signature (AS) enzymes"/>
    <property type="match status" value="1"/>
</dbReference>
<evidence type="ECO:0000259" key="2">
    <source>
        <dbReference type="Pfam" id="PF01425"/>
    </source>
</evidence>